<evidence type="ECO:0000256" key="3">
    <source>
        <dbReference type="ARBA" id="ARBA00022840"/>
    </source>
</evidence>
<dbReference type="PROSITE" id="PS51219">
    <property type="entry name" value="DPCK"/>
    <property type="match status" value="1"/>
</dbReference>
<evidence type="ECO:0000256" key="5">
    <source>
        <dbReference type="HAMAP-Rule" id="MF_00376"/>
    </source>
</evidence>
<keyword evidence="4 5" id="KW-0173">Coenzyme A biosynthesis</keyword>
<dbReference type="CDD" id="cd02022">
    <property type="entry name" value="DPCK"/>
    <property type="match status" value="1"/>
</dbReference>
<dbReference type="PANTHER" id="PTHR10695">
    <property type="entry name" value="DEPHOSPHO-COA KINASE-RELATED"/>
    <property type="match status" value="1"/>
</dbReference>
<dbReference type="UniPathway" id="UPA00241">
    <property type="reaction ID" value="UER00356"/>
</dbReference>
<dbReference type="Gene3D" id="3.40.50.300">
    <property type="entry name" value="P-loop containing nucleotide triphosphate hydrolases"/>
    <property type="match status" value="1"/>
</dbReference>
<evidence type="ECO:0000313" key="7">
    <source>
        <dbReference type="EMBL" id="RCU49898.1"/>
    </source>
</evidence>
<comment type="subcellular location">
    <subcellularLocation>
        <location evidence="5">Cytoplasm</location>
    </subcellularLocation>
</comment>
<dbReference type="PANTHER" id="PTHR10695:SF46">
    <property type="entry name" value="BIFUNCTIONAL COENZYME A SYNTHASE-RELATED"/>
    <property type="match status" value="1"/>
</dbReference>
<dbReference type="EMBL" id="QPID01000005">
    <property type="protein sequence ID" value="RCU49898.1"/>
    <property type="molecule type" value="Genomic_DNA"/>
</dbReference>
<organism evidence="7 8">
    <name type="scientific">Corallincola holothuriorum</name>
    <dbReference type="NCBI Taxonomy" id="2282215"/>
    <lineage>
        <taxon>Bacteria</taxon>
        <taxon>Pseudomonadati</taxon>
        <taxon>Pseudomonadota</taxon>
        <taxon>Gammaproteobacteria</taxon>
        <taxon>Alteromonadales</taxon>
        <taxon>Psychromonadaceae</taxon>
        <taxon>Corallincola</taxon>
    </lineage>
</organism>
<comment type="similarity">
    <text evidence="1 5">Belongs to the CoaE family.</text>
</comment>
<name>A0A368NHG2_9GAMM</name>
<dbReference type="EC" id="2.7.1.24" evidence="5 6"/>
<dbReference type="HAMAP" id="MF_00376">
    <property type="entry name" value="Dephospho_CoA_kinase"/>
    <property type="match status" value="1"/>
</dbReference>
<comment type="caution">
    <text evidence="7">The sequence shown here is derived from an EMBL/GenBank/DDBJ whole genome shotgun (WGS) entry which is preliminary data.</text>
</comment>
<dbReference type="RefSeq" id="WP_114338184.1">
    <property type="nucleotide sequence ID" value="NZ_QPID01000005.1"/>
</dbReference>
<evidence type="ECO:0000256" key="1">
    <source>
        <dbReference type="ARBA" id="ARBA00009018"/>
    </source>
</evidence>
<keyword evidence="5 7" id="KW-0808">Transferase</keyword>
<keyword evidence="2 5" id="KW-0547">Nucleotide-binding</keyword>
<evidence type="ECO:0000256" key="4">
    <source>
        <dbReference type="ARBA" id="ARBA00022993"/>
    </source>
</evidence>
<sequence>MFVVGLTGGIGSGKSTVAAEFQRQGIDVVDADLVARDVVAPNSQALQQIQYYFGDSVILTDGSLDRAALRAAVFNNEQQRRWLNQLLHPLISQEMQVQLKAASSPYVLWVVPLLVENKLYQQADRVLVIDLPVEQQKLRAASRDRQSIAQIEQVLASQASRQQRLAVADDVIDNSRPLSEVKSDVSTLHQRYLKLSQH</sequence>
<protein>
    <recommendedName>
        <fullName evidence="5 6">Dephospho-CoA kinase</fullName>
        <ecNumber evidence="5 6">2.7.1.24</ecNumber>
    </recommendedName>
    <alternativeName>
        <fullName evidence="5">Dephosphocoenzyme A kinase</fullName>
    </alternativeName>
</protein>
<dbReference type="InterPro" id="IPR001977">
    <property type="entry name" value="Depp_CoAkinase"/>
</dbReference>
<dbReference type="NCBIfam" id="TIGR00152">
    <property type="entry name" value="dephospho-CoA kinase"/>
    <property type="match status" value="1"/>
</dbReference>
<dbReference type="AlphaFoldDB" id="A0A368NHG2"/>
<comment type="pathway">
    <text evidence="5">Cofactor biosynthesis; coenzyme A biosynthesis; CoA from (R)-pantothenate: step 5/5.</text>
</comment>
<keyword evidence="5 7" id="KW-0418">Kinase</keyword>
<keyword evidence="3 5" id="KW-0067">ATP-binding</keyword>
<keyword evidence="5" id="KW-0963">Cytoplasm</keyword>
<dbReference type="Proteomes" id="UP000252558">
    <property type="component" value="Unassembled WGS sequence"/>
</dbReference>
<dbReference type="GO" id="GO:0005737">
    <property type="term" value="C:cytoplasm"/>
    <property type="evidence" value="ECO:0007669"/>
    <property type="project" value="UniProtKB-SubCell"/>
</dbReference>
<proteinExistence type="inferred from homology"/>
<evidence type="ECO:0000256" key="2">
    <source>
        <dbReference type="ARBA" id="ARBA00022741"/>
    </source>
</evidence>
<dbReference type="GO" id="GO:0015937">
    <property type="term" value="P:coenzyme A biosynthetic process"/>
    <property type="evidence" value="ECO:0007669"/>
    <property type="project" value="UniProtKB-UniRule"/>
</dbReference>
<comment type="catalytic activity">
    <reaction evidence="5">
        <text>3'-dephospho-CoA + ATP = ADP + CoA + H(+)</text>
        <dbReference type="Rhea" id="RHEA:18245"/>
        <dbReference type="ChEBI" id="CHEBI:15378"/>
        <dbReference type="ChEBI" id="CHEBI:30616"/>
        <dbReference type="ChEBI" id="CHEBI:57287"/>
        <dbReference type="ChEBI" id="CHEBI:57328"/>
        <dbReference type="ChEBI" id="CHEBI:456216"/>
        <dbReference type="EC" id="2.7.1.24"/>
    </reaction>
</comment>
<gene>
    <name evidence="5" type="primary">coaE</name>
    <name evidence="7" type="ORF">DU002_09720</name>
</gene>
<evidence type="ECO:0000256" key="6">
    <source>
        <dbReference type="NCBIfam" id="TIGR00152"/>
    </source>
</evidence>
<dbReference type="GO" id="GO:0005524">
    <property type="term" value="F:ATP binding"/>
    <property type="evidence" value="ECO:0007669"/>
    <property type="project" value="UniProtKB-UniRule"/>
</dbReference>
<dbReference type="Pfam" id="PF01121">
    <property type="entry name" value="CoaE"/>
    <property type="match status" value="1"/>
</dbReference>
<feature type="binding site" evidence="5">
    <location>
        <begin position="11"/>
        <end position="16"/>
    </location>
    <ligand>
        <name>ATP</name>
        <dbReference type="ChEBI" id="CHEBI:30616"/>
    </ligand>
</feature>
<keyword evidence="8" id="KW-1185">Reference proteome</keyword>
<evidence type="ECO:0000313" key="8">
    <source>
        <dbReference type="Proteomes" id="UP000252558"/>
    </source>
</evidence>
<dbReference type="SUPFAM" id="SSF52540">
    <property type="entry name" value="P-loop containing nucleoside triphosphate hydrolases"/>
    <property type="match status" value="1"/>
</dbReference>
<dbReference type="InterPro" id="IPR027417">
    <property type="entry name" value="P-loop_NTPase"/>
</dbReference>
<accession>A0A368NHG2</accession>
<dbReference type="OrthoDB" id="9812943at2"/>
<comment type="function">
    <text evidence="5">Catalyzes the phosphorylation of the 3'-hydroxyl group of dephosphocoenzyme A to form coenzyme A.</text>
</comment>
<dbReference type="GO" id="GO:0004140">
    <property type="term" value="F:dephospho-CoA kinase activity"/>
    <property type="evidence" value="ECO:0007669"/>
    <property type="project" value="UniProtKB-UniRule"/>
</dbReference>
<reference evidence="7 8" key="1">
    <citation type="submission" date="2018-07" db="EMBL/GenBank/DDBJ databases">
        <title>Corallincola holothuriorum sp. nov., a new facultative anaerobe isolated from sea cucumber Apostichopus japonicus.</title>
        <authorList>
            <person name="Xia H."/>
        </authorList>
    </citation>
    <scope>NUCLEOTIDE SEQUENCE [LARGE SCALE GENOMIC DNA]</scope>
    <source>
        <strain evidence="7 8">C4</strain>
    </source>
</reference>